<evidence type="ECO:0000313" key="1">
    <source>
        <dbReference type="EMBL" id="KAJ2975458.1"/>
    </source>
</evidence>
<organism evidence="1 2">
    <name type="scientific">Xylaria curta</name>
    <dbReference type="NCBI Taxonomy" id="42375"/>
    <lineage>
        <taxon>Eukaryota</taxon>
        <taxon>Fungi</taxon>
        <taxon>Dikarya</taxon>
        <taxon>Ascomycota</taxon>
        <taxon>Pezizomycotina</taxon>
        <taxon>Sordariomycetes</taxon>
        <taxon>Xylariomycetidae</taxon>
        <taxon>Xylariales</taxon>
        <taxon>Xylariaceae</taxon>
        <taxon>Xylaria</taxon>
    </lineage>
</organism>
<sequence>MGNDGGSIPKRRELVKEAARLPTASELKATALESQAHAWSTCPISAAVSDARRDASSEEQQQQPSQEAAEFARSGIRSLKDVVKLRFCRDPHVPLSLKELGAAYAWSTWCRAAMAEALRQKRSLTKKPLKSKRDQEGFDKWAAVDHDASSLGYNLETPLDVIFDSNSTCALVPETTIGPYWVSGELIRTDITDGQAGVPLHLDIQFIDLNSCEPIPAETLIDIVSLP</sequence>
<dbReference type="Proteomes" id="UP001143856">
    <property type="component" value="Unassembled WGS sequence"/>
</dbReference>
<proteinExistence type="predicted"/>
<protein>
    <submittedName>
        <fullName evidence="1">Uncharacterized protein</fullName>
    </submittedName>
</protein>
<name>A0ACC1N9I8_9PEZI</name>
<dbReference type="EMBL" id="JAPDGR010002507">
    <property type="protein sequence ID" value="KAJ2975458.1"/>
    <property type="molecule type" value="Genomic_DNA"/>
</dbReference>
<reference evidence="1" key="1">
    <citation type="submission" date="2022-10" db="EMBL/GenBank/DDBJ databases">
        <title>Genome Sequence of Xylaria curta.</title>
        <authorList>
            <person name="Buettner E."/>
        </authorList>
    </citation>
    <scope>NUCLEOTIDE SEQUENCE</scope>
    <source>
        <strain evidence="1">Babe10</strain>
    </source>
</reference>
<gene>
    <name evidence="1" type="ORF">NUW58_g8350</name>
</gene>
<keyword evidence="2" id="KW-1185">Reference proteome</keyword>
<comment type="caution">
    <text evidence="1">The sequence shown here is derived from an EMBL/GenBank/DDBJ whole genome shotgun (WGS) entry which is preliminary data.</text>
</comment>
<evidence type="ECO:0000313" key="2">
    <source>
        <dbReference type="Proteomes" id="UP001143856"/>
    </source>
</evidence>
<accession>A0ACC1N9I8</accession>